<name>A0A9W8H5V9_9FUNG</name>
<keyword evidence="2" id="KW-0732">Signal</keyword>
<gene>
    <name evidence="3" type="ORF">GGI19_000255</name>
</gene>
<feature type="signal peptide" evidence="2">
    <location>
        <begin position="1"/>
        <end position="21"/>
    </location>
</feature>
<dbReference type="Proteomes" id="UP001140011">
    <property type="component" value="Unassembled WGS sequence"/>
</dbReference>
<dbReference type="OrthoDB" id="5525826at2759"/>
<keyword evidence="4" id="KW-1185">Reference proteome</keyword>
<feature type="chain" id="PRO_5040976728" evidence="2">
    <location>
        <begin position="22"/>
        <end position="140"/>
    </location>
</feature>
<evidence type="ECO:0000256" key="1">
    <source>
        <dbReference type="SAM" id="MobiDB-lite"/>
    </source>
</evidence>
<evidence type="ECO:0000313" key="3">
    <source>
        <dbReference type="EMBL" id="KAJ2757205.1"/>
    </source>
</evidence>
<protein>
    <submittedName>
        <fullName evidence="3">Uncharacterized protein</fullName>
    </submittedName>
</protein>
<feature type="compositionally biased region" description="Basic and acidic residues" evidence="1">
    <location>
        <begin position="93"/>
        <end position="103"/>
    </location>
</feature>
<feature type="region of interest" description="Disordered" evidence="1">
    <location>
        <begin position="53"/>
        <end position="103"/>
    </location>
</feature>
<proteinExistence type="predicted"/>
<evidence type="ECO:0000256" key="2">
    <source>
        <dbReference type="SAM" id="SignalP"/>
    </source>
</evidence>
<reference evidence="3" key="1">
    <citation type="submission" date="2022-07" db="EMBL/GenBank/DDBJ databases">
        <title>Phylogenomic reconstructions and comparative analyses of Kickxellomycotina fungi.</title>
        <authorList>
            <person name="Reynolds N.K."/>
            <person name="Stajich J.E."/>
            <person name="Barry K."/>
            <person name="Grigoriev I.V."/>
            <person name="Crous P."/>
            <person name="Smith M.E."/>
        </authorList>
    </citation>
    <scope>NUCLEOTIDE SEQUENCE</scope>
    <source>
        <strain evidence="3">BCRC 34297</strain>
    </source>
</reference>
<comment type="caution">
    <text evidence="3">The sequence shown here is derived from an EMBL/GenBank/DDBJ whole genome shotgun (WGS) entry which is preliminary data.</text>
</comment>
<feature type="compositionally biased region" description="Basic and acidic residues" evidence="1">
    <location>
        <begin position="53"/>
        <end position="63"/>
    </location>
</feature>
<dbReference type="AlphaFoldDB" id="A0A9W8H5V9"/>
<evidence type="ECO:0000313" key="4">
    <source>
        <dbReference type="Proteomes" id="UP001140011"/>
    </source>
</evidence>
<organism evidence="3 4">
    <name type="scientific">Coemansia pectinata</name>
    <dbReference type="NCBI Taxonomy" id="1052879"/>
    <lineage>
        <taxon>Eukaryota</taxon>
        <taxon>Fungi</taxon>
        <taxon>Fungi incertae sedis</taxon>
        <taxon>Zoopagomycota</taxon>
        <taxon>Kickxellomycotina</taxon>
        <taxon>Kickxellomycetes</taxon>
        <taxon>Kickxellales</taxon>
        <taxon>Kickxellaceae</taxon>
        <taxon>Coemansia</taxon>
    </lineage>
</organism>
<sequence>MSLIKYAILVASLTFARNSVAEMAEVGYVPQTLVAAQQYMVFRPTFAHGDGMHGHGHVYERAGEPASDEEGNGGQGNGGKNESDEGGNGGGRGRGDPESDEFRDLLISSSEFEDNSASTCGGSLVLTALLAAGSVWAAVF</sequence>
<accession>A0A9W8H5V9</accession>
<dbReference type="EMBL" id="JANBUH010000005">
    <property type="protein sequence ID" value="KAJ2757205.1"/>
    <property type="molecule type" value="Genomic_DNA"/>
</dbReference>